<dbReference type="EMBL" id="CABWLR010000006">
    <property type="protein sequence ID" value="VXC17101.1"/>
    <property type="molecule type" value="Genomic_DNA"/>
</dbReference>
<keyword evidence="2" id="KW-1185">Reference proteome</keyword>
<dbReference type="CDD" id="cd07820">
    <property type="entry name" value="SRPBCC_3"/>
    <property type="match status" value="1"/>
</dbReference>
<organism evidence="1 2">
    <name type="scientific">Maribacter litoralis</name>
    <dbReference type="NCBI Taxonomy" id="2059726"/>
    <lineage>
        <taxon>Bacteria</taxon>
        <taxon>Pseudomonadati</taxon>
        <taxon>Bacteroidota</taxon>
        <taxon>Flavobacteriia</taxon>
        <taxon>Flavobacteriales</taxon>
        <taxon>Flavobacteriaceae</taxon>
        <taxon>Maribacter</taxon>
    </lineage>
</organism>
<gene>
    <name evidence="1" type="ORF">MARI151_60221</name>
</gene>
<protein>
    <submittedName>
        <fullName evidence="1">Cell division inhibitor</fullName>
    </submittedName>
</protein>
<evidence type="ECO:0000313" key="2">
    <source>
        <dbReference type="Proteomes" id="UP000430202"/>
    </source>
</evidence>
<dbReference type="SUPFAM" id="SSF55961">
    <property type="entry name" value="Bet v1-like"/>
    <property type="match status" value="1"/>
</dbReference>
<dbReference type="Gene3D" id="3.30.530.20">
    <property type="match status" value="1"/>
</dbReference>
<proteinExistence type="predicted"/>
<sequence length="165" mass="19361">MKLYQLHSKQALPISKLEAWQFLSDPANLKVITPKHMGFNIISGADRDMFPGQIIQYKVSPFPGYTTKWVTEITHIEQGNYFVDEQRFGPYALWHHKHFIKEINEGVEMEDIIDYKLPMGVLGQMVHPILVKNQLKEIFHFREQKLKELFGSIETIPNQLEFKSF</sequence>
<reference evidence="1 2" key="1">
    <citation type="submission" date="2019-10" db="EMBL/GenBank/DDBJ databases">
        <authorList>
            <person name="Karimi E."/>
        </authorList>
    </citation>
    <scope>NUCLEOTIDE SEQUENCE [LARGE SCALE GENOMIC DNA]</scope>
    <source>
        <strain evidence="1">Maribacter sp. 151</strain>
    </source>
</reference>
<dbReference type="AlphaFoldDB" id="A0A653WF35"/>
<accession>A0A653WF35</accession>
<name>A0A653WF35_9FLAO</name>
<dbReference type="Proteomes" id="UP000430202">
    <property type="component" value="Unassembled WGS sequence"/>
</dbReference>
<dbReference type="RefSeq" id="WP_159303877.1">
    <property type="nucleotide sequence ID" value="NZ_LR733271.1"/>
</dbReference>
<dbReference type="InterPro" id="IPR023393">
    <property type="entry name" value="START-like_dom_sf"/>
</dbReference>
<evidence type="ECO:0000313" key="1">
    <source>
        <dbReference type="EMBL" id="VXC17101.1"/>
    </source>
</evidence>